<comment type="caution">
    <text evidence="2">The sequence shown here is derived from an EMBL/GenBank/DDBJ whole genome shotgun (WGS) entry which is preliminary data.</text>
</comment>
<dbReference type="AlphaFoldDB" id="A0A7C9RQ15"/>
<evidence type="ECO:0000313" key="3">
    <source>
        <dbReference type="Proteomes" id="UP000481360"/>
    </source>
</evidence>
<reference evidence="2 3" key="1">
    <citation type="submission" date="2020-03" db="EMBL/GenBank/DDBJ databases">
        <title>Isolation and identification of active actinomycetes.</title>
        <authorList>
            <person name="Sun X."/>
        </authorList>
    </citation>
    <scope>NUCLEOTIDE SEQUENCE [LARGE SCALE GENOMIC DNA]</scope>
    <source>
        <strain evidence="2 3">NEAU-D13</strain>
    </source>
</reference>
<evidence type="ECO:0000256" key="1">
    <source>
        <dbReference type="SAM" id="SignalP"/>
    </source>
</evidence>
<proteinExistence type="predicted"/>
<evidence type="ECO:0000313" key="2">
    <source>
        <dbReference type="EMBL" id="NGY60170.1"/>
    </source>
</evidence>
<evidence type="ECO:0008006" key="4">
    <source>
        <dbReference type="Google" id="ProtNLM"/>
    </source>
</evidence>
<keyword evidence="1" id="KW-0732">Signal</keyword>
<protein>
    <recommendedName>
        <fullName evidence="4">Extracellular repeat, HAF family</fullName>
    </recommendedName>
</protein>
<gene>
    <name evidence="2" type="ORF">G7043_14670</name>
</gene>
<accession>A0A7C9RQ15</accession>
<dbReference type="EMBL" id="JAAMPJ010000003">
    <property type="protein sequence ID" value="NGY60170.1"/>
    <property type="molecule type" value="Genomic_DNA"/>
</dbReference>
<sequence length="332" mass="34574">MSRSVGFVLSAAMAAAVFVTAPAHAATTITEFSKLPGTTGQEPAAINDAGVAVGSATVDGKVRAVRWDTDGTVKDLGGPADAGFVRAKAINSTGVVAAETSAPGLVAVALRFNLDGTHTVLSSPPGHQNTRVTGIDDAGAVYGWSFEPSNLDTWRAWRWDANGTRSELPLPAGTSSSQVNAVSPNGFATGWVYTAGESTRAVRWNPDGSFTLLPGLPGGGTALGQAVNRHGDVAGQADIGNRSRTVKWDRNGKLTELGDQSYIVSIDGNGSVVGTVNYEPVLWSTENEQRTLPWPDGEYIGRLTGINNAGVIVGYTGYESVSPVRAFKWVVS</sequence>
<dbReference type="RefSeq" id="WP_166046158.1">
    <property type="nucleotide sequence ID" value="NZ_JAAMPJ010000003.1"/>
</dbReference>
<organism evidence="2 3">
    <name type="scientific">Lentzea alba</name>
    <dbReference type="NCBI Taxonomy" id="2714351"/>
    <lineage>
        <taxon>Bacteria</taxon>
        <taxon>Bacillati</taxon>
        <taxon>Actinomycetota</taxon>
        <taxon>Actinomycetes</taxon>
        <taxon>Pseudonocardiales</taxon>
        <taxon>Pseudonocardiaceae</taxon>
        <taxon>Lentzea</taxon>
    </lineage>
</organism>
<feature type="signal peptide" evidence="1">
    <location>
        <begin position="1"/>
        <end position="25"/>
    </location>
</feature>
<dbReference type="Proteomes" id="UP000481360">
    <property type="component" value="Unassembled WGS sequence"/>
</dbReference>
<name>A0A7C9RQ15_9PSEU</name>
<keyword evidence="3" id="KW-1185">Reference proteome</keyword>
<feature type="chain" id="PRO_5028836056" description="Extracellular repeat, HAF family" evidence="1">
    <location>
        <begin position="26"/>
        <end position="332"/>
    </location>
</feature>